<protein>
    <submittedName>
        <fullName evidence="9">Transporter, major facilitator family</fullName>
    </submittedName>
</protein>
<gene>
    <name evidence="9" type="primary">yajR</name>
    <name evidence="9" type="ORF">Loak_0567</name>
</gene>
<dbReference type="GO" id="GO:0005886">
    <property type="term" value="C:plasma membrane"/>
    <property type="evidence" value="ECO:0007669"/>
    <property type="project" value="UniProtKB-SubCell"/>
</dbReference>
<keyword evidence="6 7" id="KW-0472">Membrane</keyword>
<evidence type="ECO:0000313" key="9">
    <source>
        <dbReference type="EMBL" id="KTD43591.1"/>
    </source>
</evidence>
<feature type="transmembrane region" description="Helical" evidence="7">
    <location>
        <begin position="40"/>
        <end position="63"/>
    </location>
</feature>
<reference evidence="9 10" key="1">
    <citation type="submission" date="2015-11" db="EMBL/GenBank/DDBJ databases">
        <title>Genomic analysis of 38 Legionella species identifies large and diverse effector repertoires.</title>
        <authorList>
            <person name="Burstein D."/>
            <person name="Amaro F."/>
            <person name="Zusman T."/>
            <person name="Lifshitz Z."/>
            <person name="Cohen O."/>
            <person name="Gilbert J.A."/>
            <person name="Pupko T."/>
            <person name="Shuman H.A."/>
            <person name="Segal G."/>
        </authorList>
    </citation>
    <scope>NUCLEOTIDE SEQUENCE [LARGE SCALE GENOMIC DNA]</scope>
    <source>
        <strain evidence="9 10">Oak Ridge-10</strain>
    </source>
</reference>
<feature type="transmembrane region" description="Helical" evidence="7">
    <location>
        <begin position="274"/>
        <end position="292"/>
    </location>
</feature>
<dbReference type="Proteomes" id="UP000054858">
    <property type="component" value="Unassembled WGS sequence"/>
</dbReference>
<dbReference type="Gene3D" id="1.20.1250.20">
    <property type="entry name" value="MFS general substrate transporter like domains"/>
    <property type="match status" value="1"/>
</dbReference>
<dbReference type="CDD" id="cd17472">
    <property type="entry name" value="MFS_YajR_like"/>
    <property type="match status" value="1"/>
</dbReference>
<proteinExistence type="predicted"/>
<keyword evidence="2" id="KW-0813">Transport</keyword>
<dbReference type="AlphaFoldDB" id="A0A0W0XG78"/>
<evidence type="ECO:0000313" key="10">
    <source>
        <dbReference type="Proteomes" id="UP000054858"/>
    </source>
</evidence>
<keyword evidence="4 7" id="KW-0812">Transmembrane</keyword>
<dbReference type="SUPFAM" id="SSF103473">
    <property type="entry name" value="MFS general substrate transporter"/>
    <property type="match status" value="1"/>
</dbReference>
<sequence length="451" mass="49777">MKQSWMNSVLPIAAIFSFRMLGLFMLIPVFSVLATQLHDATPTLIGIALGCYGLSQGILQMPFGMLSDYFGRKPVLTAGLILFVLGSLLGAMTDSIYGMIAARILQGMGAIGSVLVALLADLTPDEQRTKAMAVIGATIGFSFSLAMIISPTITLYAGLSGIFYFTALLAVMGLLLLHLVIPTPVKEPFHADSETNLVSFMPVIKNCHLQRLNAGIFFQHFILTSTFFVIPILLQQYILQEKLSEQWHFYLPLMVLSFITMIPFIWFAEKKQKIKVVFLCSVTLIAIAQLLLSFISQYWVGVCIILFIYFLAFNILEASLPSLVSRQANAESKGTAMGIYSSCQFLGIFAGGAAAGFLYQSFGSQGIFLTNSFLSLLWIILASMMKPNVYQITLILKYPDTFKDASFIAEKLRCLTGVLNVTMAYEEKVIYLKINKASYHPGSAEHLMSHL</sequence>
<feature type="transmembrane region" description="Helical" evidence="7">
    <location>
        <begin position="365"/>
        <end position="385"/>
    </location>
</feature>
<feature type="transmembrane region" description="Helical" evidence="7">
    <location>
        <begin position="99"/>
        <end position="120"/>
    </location>
</feature>
<dbReference type="GO" id="GO:0022857">
    <property type="term" value="F:transmembrane transporter activity"/>
    <property type="evidence" value="ECO:0007669"/>
    <property type="project" value="InterPro"/>
</dbReference>
<dbReference type="EMBL" id="LNYP01000007">
    <property type="protein sequence ID" value="KTD43591.1"/>
    <property type="molecule type" value="Genomic_DNA"/>
</dbReference>
<evidence type="ECO:0000256" key="3">
    <source>
        <dbReference type="ARBA" id="ARBA00022475"/>
    </source>
</evidence>
<dbReference type="Gene3D" id="3.30.70.100">
    <property type="match status" value="1"/>
</dbReference>
<evidence type="ECO:0000256" key="2">
    <source>
        <dbReference type="ARBA" id="ARBA00022448"/>
    </source>
</evidence>
<dbReference type="InterPro" id="IPR050171">
    <property type="entry name" value="MFS_Transporters"/>
</dbReference>
<dbReference type="InterPro" id="IPR011701">
    <property type="entry name" value="MFS"/>
</dbReference>
<feature type="transmembrane region" description="Helical" evidence="7">
    <location>
        <begin position="162"/>
        <end position="181"/>
    </location>
</feature>
<comment type="caution">
    <text evidence="9">The sequence shown here is derived from an EMBL/GenBank/DDBJ whole genome shotgun (WGS) entry which is preliminary data.</text>
</comment>
<dbReference type="InterPro" id="IPR020846">
    <property type="entry name" value="MFS_dom"/>
</dbReference>
<dbReference type="Pfam" id="PF07690">
    <property type="entry name" value="MFS_1"/>
    <property type="match status" value="1"/>
</dbReference>
<evidence type="ECO:0000256" key="1">
    <source>
        <dbReference type="ARBA" id="ARBA00004651"/>
    </source>
</evidence>
<evidence type="ECO:0000256" key="4">
    <source>
        <dbReference type="ARBA" id="ARBA00022692"/>
    </source>
</evidence>
<feature type="transmembrane region" description="Helical" evidence="7">
    <location>
        <begin position="132"/>
        <end position="156"/>
    </location>
</feature>
<dbReference type="PANTHER" id="PTHR23517">
    <property type="entry name" value="RESISTANCE PROTEIN MDTM, PUTATIVE-RELATED-RELATED"/>
    <property type="match status" value="1"/>
</dbReference>
<evidence type="ECO:0000259" key="8">
    <source>
        <dbReference type="PROSITE" id="PS50850"/>
    </source>
</evidence>
<feature type="transmembrane region" description="Helical" evidence="7">
    <location>
        <begin position="337"/>
        <end position="359"/>
    </location>
</feature>
<dbReference type="InterPro" id="IPR036259">
    <property type="entry name" value="MFS_trans_sf"/>
</dbReference>
<dbReference type="PROSITE" id="PS50850">
    <property type="entry name" value="MFS"/>
    <property type="match status" value="1"/>
</dbReference>
<accession>A0A0W0XG78</accession>
<evidence type="ECO:0000256" key="5">
    <source>
        <dbReference type="ARBA" id="ARBA00022989"/>
    </source>
</evidence>
<dbReference type="PATRIC" id="fig|29423.5.peg.589"/>
<keyword evidence="3" id="KW-1003">Cell membrane</keyword>
<comment type="subcellular location">
    <subcellularLocation>
        <location evidence="1">Cell membrane</location>
        <topology evidence="1">Multi-pass membrane protein</topology>
    </subcellularLocation>
</comment>
<evidence type="ECO:0000256" key="7">
    <source>
        <dbReference type="SAM" id="Phobius"/>
    </source>
</evidence>
<dbReference type="PANTHER" id="PTHR23517:SF2">
    <property type="entry name" value="MULTIDRUG RESISTANCE PROTEIN MDTH"/>
    <property type="match status" value="1"/>
</dbReference>
<feature type="transmembrane region" description="Helical" evidence="7">
    <location>
        <begin position="75"/>
        <end position="93"/>
    </location>
</feature>
<feature type="transmembrane region" description="Helical" evidence="7">
    <location>
        <begin position="12"/>
        <end position="34"/>
    </location>
</feature>
<feature type="domain" description="Major facilitator superfamily (MFS) profile" evidence="8">
    <location>
        <begin position="8"/>
        <end position="390"/>
    </location>
</feature>
<organism evidence="9 10">
    <name type="scientific">Legionella oakridgensis</name>
    <dbReference type="NCBI Taxonomy" id="29423"/>
    <lineage>
        <taxon>Bacteria</taxon>
        <taxon>Pseudomonadati</taxon>
        <taxon>Pseudomonadota</taxon>
        <taxon>Gammaproteobacteria</taxon>
        <taxon>Legionellales</taxon>
        <taxon>Legionellaceae</taxon>
        <taxon>Legionella</taxon>
    </lineage>
</organism>
<feature type="transmembrane region" description="Helical" evidence="7">
    <location>
        <begin position="214"/>
        <end position="235"/>
    </location>
</feature>
<evidence type="ECO:0000256" key="6">
    <source>
        <dbReference type="ARBA" id="ARBA00023136"/>
    </source>
</evidence>
<feature type="transmembrane region" description="Helical" evidence="7">
    <location>
        <begin position="247"/>
        <end position="267"/>
    </location>
</feature>
<dbReference type="RefSeq" id="WP_025384901.1">
    <property type="nucleotide sequence ID" value="NZ_LCUA01000021.1"/>
</dbReference>
<keyword evidence="5 7" id="KW-1133">Transmembrane helix</keyword>
<name>A0A0W0XG78_9GAMM</name>
<feature type="transmembrane region" description="Helical" evidence="7">
    <location>
        <begin position="298"/>
        <end position="316"/>
    </location>
</feature>